<dbReference type="InterPro" id="IPR030225">
    <property type="entry name" value="SCAP"/>
</dbReference>
<keyword evidence="7" id="KW-0677">Repeat</keyword>
<dbReference type="InterPro" id="IPR015943">
    <property type="entry name" value="WD40/YVTN_repeat-like_dom_sf"/>
</dbReference>
<dbReference type="EMBL" id="SNSC02000009">
    <property type="protein sequence ID" value="TID21645.1"/>
    <property type="molecule type" value="Genomic_DNA"/>
</dbReference>
<feature type="region of interest" description="Disordered" evidence="16">
    <location>
        <begin position="1081"/>
        <end position="1108"/>
    </location>
</feature>
<evidence type="ECO:0000256" key="9">
    <source>
        <dbReference type="ARBA" id="ARBA00022989"/>
    </source>
</evidence>
<dbReference type="PANTHER" id="PTHR46378:SF1">
    <property type="entry name" value="STEROL REGULATORY ELEMENT-BINDING PROTEIN CLEAVAGE-ACTIVATING PROTEIN"/>
    <property type="match status" value="1"/>
</dbReference>
<dbReference type="InterPro" id="IPR036322">
    <property type="entry name" value="WD40_repeat_dom_sf"/>
</dbReference>
<evidence type="ECO:0000256" key="15">
    <source>
        <dbReference type="ARBA" id="ARBA00023221"/>
    </source>
</evidence>
<evidence type="ECO:0000256" key="2">
    <source>
        <dbReference type="ARBA" id="ARBA00004653"/>
    </source>
</evidence>
<feature type="transmembrane region" description="Helical" evidence="17">
    <location>
        <begin position="668"/>
        <end position="691"/>
    </location>
</feature>
<feature type="transmembrane region" description="Helical" evidence="17">
    <location>
        <begin position="375"/>
        <end position="393"/>
    </location>
</feature>
<evidence type="ECO:0000256" key="17">
    <source>
        <dbReference type="SAM" id="Phobius"/>
    </source>
</evidence>
<evidence type="ECO:0000313" key="20">
    <source>
        <dbReference type="Proteomes" id="UP000298493"/>
    </source>
</evidence>
<feature type="transmembrane region" description="Helical" evidence="17">
    <location>
        <begin position="61"/>
        <end position="83"/>
    </location>
</feature>
<evidence type="ECO:0000256" key="11">
    <source>
        <dbReference type="ARBA" id="ARBA00023098"/>
    </source>
</evidence>
<keyword evidence="11" id="KW-0443">Lipid metabolism</keyword>
<keyword evidence="20" id="KW-1185">Reference proteome</keyword>
<organism evidence="19 20">
    <name type="scientific">Venturia nashicola</name>
    <dbReference type="NCBI Taxonomy" id="86259"/>
    <lineage>
        <taxon>Eukaryota</taxon>
        <taxon>Fungi</taxon>
        <taxon>Dikarya</taxon>
        <taxon>Ascomycota</taxon>
        <taxon>Pezizomycotina</taxon>
        <taxon>Dothideomycetes</taxon>
        <taxon>Pleosporomycetidae</taxon>
        <taxon>Venturiales</taxon>
        <taxon>Venturiaceae</taxon>
        <taxon>Venturia</taxon>
    </lineage>
</organism>
<evidence type="ECO:0000256" key="4">
    <source>
        <dbReference type="ARBA" id="ARBA00019541"/>
    </source>
</evidence>
<dbReference type="Pfam" id="PF12349">
    <property type="entry name" value="Sterol-sensing"/>
    <property type="match status" value="1"/>
</dbReference>
<keyword evidence="8" id="KW-0256">Endoplasmic reticulum</keyword>
<keyword evidence="12" id="KW-0446">Lipid-binding</keyword>
<dbReference type="Proteomes" id="UP000298493">
    <property type="component" value="Unassembled WGS sequence"/>
</dbReference>
<evidence type="ECO:0000256" key="1">
    <source>
        <dbReference type="ARBA" id="ARBA00004477"/>
    </source>
</evidence>
<evidence type="ECO:0000259" key="18">
    <source>
        <dbReference type="PROSITE" id="PS50156"/>
    </source>
</evidence>
<dbReference type="GO" id="GO:0032933">
    <property type="term" value="P:SREBP signaling pathway"/>
    <property type="evidence" value="ECO:0007669"/>
    <property type="project" value="InterPro"/>
</dbReference>
<evidence type="ECO:0000256" key="13">
    <source>
        <dbReference type="ARBA" id="ARBA00023136"/>
    </source>
</evidence>
<proteinExistence type="inferred from homology"/>
<sequence>MIWYLLWPFRGAILWQLELLPYIVLVLTPTPKSTTEPPRLAPEHPIRRAFYQYGVAAARHWLLFILGSVATAVVLCYPVFFLYNNPTTGSSKLPYHVWTSARLYDGHPNTVPDLEVRQIWVHGSYNKAFEKPVLQEALSIQDTLVGSTHGFEEEAASEDGRTRMEHGNTCQGDIATHHPSLGLHSPLMFWNCSFEALQADTDVVDTINSQVTRKSYLNLTLRPASVFASKSFADGRVIGADALVITVFDRVTETTNRQWDDRLSSLARDAPHRWDLYPRGGHFAQGQLYEFQQKPLSTNDELALLGSYASMLGYVAWNLSGLRAVKSWTGLLITLISQASQLLSSRCCHRFESVLLPNLRTTDLVQWRPLHSRSMLISIIASFSICGFLQIDLARVPDYYYPFIVWVIGLENMFRLVNSVLIQPPEQQTIHRVATALAEVSTKFLAATTQMLVLLWIISKKSSELSAFCTFAAIALFFDFFFHLTFFLPVVSVDVRRMELSDSLDRLDLVKNRNSSVAKAIPERQFFLETLLLGRGSLTSRIATSRIAGIVTSICFILGLNVHFFEDGNPIWSFFRSLQSMFHSHPMNGLSANFAPIINQARTPTGWIMLQDYKDAKQILDFVKPNVHHIVARVYDPLFVVLHGSNRAAPSADTSLLEIWWNTVRKHIYPFLLALFFSVAVVTLLMQYMLWNELPDEEIDSHSNHHPSLSLDTLPQAHRLDLIKLAACARGHIISVSLDRLVSFSLFDPHTHKYSFSVLSTVAMMQPLWPIVSIALDENGDWAALCTQDGNIAFWNLPDRRLSHFTRVKLEDQQICAFDFISIDRQEGERPSLIIVTCEAIVFEVDVVGSKVVQSFRTSQEKLVFATISRSKSGVNIIALTRSGRIRIAASNSGDWALYAIERLDSRLAPGSKEGKTRSLTSLPSLDVFATVRLRVVDLVDIKTKTLIHTFQPVLIKGNSLRILSSPRRECKNCHSAAVHSVSLAYVDFETHACVIRTYTLSNDLNKLICLAPTRAGKRPTCPGFPSSKEHTYTVNKPGSWEATRSQAIIGVRLRPRVAEASTSSSSSSSGFEPTYLQAQPHQDVTHRHRSALSPSAPDTLGPEKDVDSDEWEVWTMSSSGEFHTEPLPTSPNELLVADTGPIVPFGNRSVALGFGNKVKVGMVGNERFEKESNGFQGLAHLGGSRRRKMANRRII</sequence>
<evidence type="ECO:0000256" key="14">
    <source>
        <dbReference type="ARBA" id="ARBA00023180"/>
    </source>
</evidence>
<feature type="transmembrane region" description="Helical" evidence="17">
    <location>
        <begin position="465"/>
        <end position="491"/>
    </location>
</feature>
<evidence type="ECO:0000256" key="7">
    <source>
        <dbReference type="ARBA" id="ARBA00022737"/>
    </source>
</evidence>
<keyword evidence="15" id="KW-0753">Steroid metabolism</keyword>
<dbReference type="SUPFAM" id="SSF50978">
    <property type="entry name" value="WD40 repeat-like"/>
    <property type="match status" value="1"/>
</dbReference>
<comment type="similarity">
    <text evidence="3">Belongs to the WD repeat SCAP family.</text>
</comment>
<dbReference type="Gene3D" id="2.130.10.10">
    <property type="entry name" value="YVTN repeat-like/Quinoprotein amine dehydrogenase"/>
    <property type="match status" value="1"/>
</dbReference>
<evidence type="ECO:0000313" key="19">
    <source>
        <dbReference type="EMBL" id="TID21645.1"/>
    </source>
</evidence>
<keyword evidence="13 17" id="KW-0472">Membrane</keyword>
<dbReference type="GO" id="GO:0008202">
    <property type="term" value="P:steroid metabolic process"/>
    <property type="evidence" value="ECO:0007669"/>
    <property type="project" value="UniProtKB-KW"/>
</dbReference>
<evidence type="ECO:0000256" key="16">
    <source>
        <dbReference type="SAM" id="MobiDB-lite"/>
    </source>
</evidence>
<feature type="transmembrane region" description="Helical" evidence="17">
    <location>
        <begin position="433"/>
        <end position="459"/>
    </location>
</feature>
<keyword evidence="5" id="KW-0853">WD repeat</keyword>
<dbReference type="STRING" id="86259.A0A4Z1PFF4"/>
<dbReference type="GO" id="GO:0032934">
    <property type="term" value="F:sterol binding"/>
    <property type="evidence" value="ECO:0007669"/>
    <property type="project" value="InterPro"/>
</dbReference>
<dbReference type="AlphaFoldDB" id="A0A4Z1PFF4"/>
<evidence type="ECO:0000256" key="3">
    <source>
        <dbReference type="ARBA" id="ARBA00007410"/>
    </source>
</evidence>
<accession>A0A4Z1PFF4</accession>
<evidence type="ECO:0000256" key="8">
    <source>
        <dbReference type="ARBA" id="ARBA00022824"/>
    </source>
</evidence>
<evidence type="ECO:0000256" key="10">
    <source>
        <dbReference type="ARBA" id="ARBA00023034"/>
    </source>
</evidence>
<comment type="subcellular location">
    <subcellularLocation>
        <location evidence="1">Endoplasmic reticulum membrane</location>
        <topology evidence="1">Multi-pass membrane protein</topology>
    </subcellularLocation>
    <subcellularLocation>
        <location evidence="2">Golgi apparatus membrane</location>
        <topology evidence="2">Multi-pass membrane protein</topology>
    </subcellularLocation>
</comment>
<name>A0A4Z1PFF4_9PEZI</name>
<evidence type="ECO:0000256" key="5">
    <source>
        <dbReference type="ARBA" id="ARBA00022574"/>
    </source>
</evidence>
<evidence type="ECO:0000256" key="12">
    <source>
        <dbReference type="ARBA" id="ARBA00023121"/>
    </source>
</evidence>
<dbReference type="PROSITE" id="PS50156">
    <property type="entry name" value="SSD"/>
    <property type="match status" value="1"/>
</dbReference>
<evidence type="ECO:0000256" key="6">
    <source>
        <dbReference type="ARBA" id="ARBA00022692"/>
    </source>
</evidence>
<keyword evidence="10" id="KW-0333">Golgi apparatus</keyword>
<comment type="caution">
    <text evidence="19">The sequence shown here is derived from an EMBL/GenBank/DDBJ whole genome shotgun (WGS) entry which is preliminary data.</text>
</comment>
<keyword evidence="6 17" id="KW-0812">Transmembrane</keyword>
<keyword evidence="14" id="KW-0325">Glycoprotein</keyword>
<dbReference type="InterPro" id="IPR053958">
    <property type="entry name" value="HMGCR/SNAP/NPC1-like_SSD"/>
</dbReference>
<protein>
    <recommendedName>
        <fullName evidence="4">Sterol regulatory element-binding protein cleavage-activating protein</fullName>
    </recommendedName>
</protein>
<reference evidence="19 20" key="1">
    <citation type="submission" date="2019-04" db="EMBL/GenBank/DDBJ databases">
        <title>High contiguity whole genome sequence and gene annotation resource for two Venturia nashicola isolates.</title>
        <authorList>
            <person name="Prokchorchik M."/>
            <person name="Won K."/>
            <person name="Lee Y."/>
            <person name="Choi E.D."/>
            <person name="Segonzac C."/>
            <person name="Sohn K.H."/>
        </authorList>
    </citation>
    <scope>NUCLEOTIDE SEQUENCE [LARGE SCALE GENOMIC DNA]</scope>
    <source>
        <strain evidence="19 20">PRI2</strain>
    </source>
</reference>
<dbReference type="PANTHER" id="PTHR46378">
    <property type="entry name" value="STEROL REGULATORY ELEMENT-BINDING PROTEIN CLEAVAGE-ACTIVATING PROTEIN"/>
    <property type="match status" value="1"/>
</dbReference>
<dbReference type="InterPro" id="IPR000731">
    <property type="entry name" value="SSD"/>
</dbReference>
<dbReference type="GO" id="GO:0000139">
    <property type="term" value="C:Golgi membrane"/>
    <property type="evidence" value="ECO:0007669"/>
    <property type="project" value="UniProtKB-SubCell"/>
</dbReference>
<dbReference type="GO" id="GO:0045540">
    <property type="term" value="P:regulation of cholesterol biosynthetic process"/>
    <property type="evidence" value="ECO:0007669"/>
    <property type="project" value="TreeGrafter"/>
</dbReference>
<keyword evidence="9 17" id="KW-1133">Transmembrane helix</keyword>
<gene>
    <name evidence="19" type="ORF">E6O75_ATG05040</name>
</gene>
<feature type="domain" description="SSD" evidence="18">
    <location>
        <begin position="374"/>
        <end position="493"/>
    </location>
</feature>
<dbReference type="GO" id="GO:0005789">
    <property type="term" value="C:endoplasmic reticulum membrane"/>
    <property type="evidence" value="ECO:0007669"/>
    <property type="project" value="UniProtKB-SubCell"/>
</dbReference>
<dbReference type="GO" id="GO:0032936">
    <property type="term" value="C:SREBP-SCAP complex"/>
    <property type="evidence" value="ECO:0007669"/>
    <property type="project" value="TreeGrafter"/>
</dbReference>